<feature type="transmembrane region" description="Helical" evidence="8">
    <location>
        <begin position="77"/>
        <end position="99"/>
    </location>
</feature>
<dbReference type="GeneID" id="112684841"/>
<feature type="transmembrane region" description="Helical" evidence="8">
    <location>
        <begin position="159"/>
        <end position="182"/>
    </location>
</feature>
<evidence type="ECO:0000256" key="5">
    <source>
        <dbReference type="ARBA" id="ARBA00022824"/>
    </source>
</evidence>
<dbReference type="Proteomes" id="UP000694846">
    <property type="component" value="Unplaced"/>
</dbReference>
<keyword evidence="4 8" id="KW-0812">Transmembrane</keyword>
<evidence type="ECO:0000256" key="1">
    <source>
        <dbReference type="ARBA" id="ARBA00004477"/>
    </source>
</evidence>
<evidence type="ECO:0000256" key="2">
    <source>
        <dbReference type="ARBA" id="ARBA00010694"/>
    </source>
</evidence>
<name>A0A2S2RB51_9HEMI</name>
<feature type="transmembrane region" description="Helical" evidence="8">
    <location>
        <begin position="44"/>
        <end position="65"/>
    </location>
</feature>
<evidence type="ECO:0000256" key="3">
    <source>
        <dbReference type="ARBA" id="ARBA00022448"/>
    </source>
</evidence>
<keyword evidence="3" id="KW-0813">Transport</keyword>
<dbReference type="Gene3D" id="1.10.3730.20">
    <property type="match status" value="1"/>
</dbReference>
<dbReference type="EMBL" id="GGMS01017981">
    <property type="protein sequence ID" value="MBY87184.1"/>
    <property type="molecule type" value="Transcribed_RNA"/>
</dbReference>
<evidence type="ECO:0000313" key="11">
    <source>
        <dbReference type="RefSeq" id="XP_025412330.1"/>
    </source>
</evidence>
<proteinExistence type="inferred from homology"/>
<dbReference type="GO" id="GO:0000139">
    <property type="term" value="C:Golgi membrane"/>
    <property type="evidence" value="ECO:0007669"/>
    <property type="project" value="TreeGrafter"/>
</dbReference>
<feature type="transmembrane region" description="Helical" evidence="8">
    <location>
        <begin position="232"/>
        <end position="252"/>
    </location>
</feature>
<feature type="transmembrane region" description="Helical" evidence="8">
    <location>
        <begin position="129"/>
        <end position="147"/>
    </location>
</feature>
<feature type="transmembrane region" description="Helical" evidence="8">
    <location>
        <begin position="289"/>
        <end position="306"/>
    </location>
</feature>
<dbReference type="SUPFAM" id="SSF103481">
    <property type="entry name" value="Multidrug resistance efflux transporter EmrE"/>
    <property type="match status" value="2"/>
</dbReference>
<dbReference type="PANTHER" id="PTHR10778">
    <property type="entry name" value="SOLUTE CARRIER FAMILY 35 MEMBER B"/>
    <property type="match status" value="1"/>
</dbReference>
<evidence type="ECO:0000313" key="9">
    <source>
        <dbReference type="EMBL" id="MBY87184.1"/>
    </source>
</evidence>
<accession>A0A2S2RB51</accession>
<evidence type="ECO:0000313" key="10">
    <source>
        <dbReference type="Proteomes" id="UP000694846"/>
    </source>
</evidence>
<sequence>MDKRAKFTVCAAGIFVCYFFYGILQEKITRGTYGTQGEKFTYSLSLVFVQCVVNYVFARVILKAFPEESADTTRPTYYAISAITYLSAMIFSNMALQWVNYPTQVVAKSGKPIPVMILGVLLGRKSYPLKKYLFVLLVVIGVSLFMFKDGKSKSSQSESSILGLGEILLILSLTMDGITGAVQERMRSESKTKSGHMMVNMNLWSMLFLGVALISTGQIFDFISFVQRYPYIVMQLLLFSAFSALGQFFIFWTVSDFGPLPCSIVTTTRKFFTVLASVIFFGNPMLTRQWIATVIVFIGLFLDSFYGKQSVKSK</sequence>
<comment type="subcellular location">
    <subcellularLocation>
        <location evidence="1">Endoplasmic reticulum membrane</location>
        <topology evidence="1">Multi-pass membrane protein</topology>
    </subcellularLocation>
</comment>
<dbReference type="OrthoDB" id="78344at2759"/>
<feature type="transmembrane region" description="Helical" evidence="8">
    <location>
        <begin position="7"/>
        <end position="24"/>
    </location>
</feature>
<evidence type="ECO:0000256" key="8">
    <source>
        <dbReference type="SAM" id="Phobius"/>
    </source>
</evidence>
<dbReference type="InterPro" id="IPR013657">
    <property type="entry name" value="SCL35B1-4/HUT1"/>
</dbReference>
<dbReference type="AlphaFoldDB" id="A0A2S2RB51"/>
<dbReference type="GO" id="GO:0005460">
    <property type="term" value="F:UDP-glucose transmembrane transporter activity"/>
    <property type="evidence" value="ECO:0007669"/>
    <property type="project" value="TreeGrafter"/>
</dbReference>
<dbReference type="GO" id="GO:0005459">
    <property type="term" value="F:UDP-galactose transmembrane transporter activity"/>
    <property type="evidence" value="ECO:0007669"/>
    <property type="project" value="TreeGrafter"/>
</dbReference>
<keyword evidence="6 8" id="KW-1133">Transmembrane helix</keyword>
<evidence type="ECO:0000256" key="6">
    <source>
        <dbReference type="ARBA" id="ARBA00022989"/>
    </source>
</evidence>
<dbReference type="RefSeq" id="XP_025412330.1">
    <property type="nucleotide sequence ID" value="XM_025556545.1"/>
</dbReference>
<evidence type="ECO:0000256" key="4">
    <source>
        <dbReference type="ARBA" id="ARBA00022692"/>
    </source>
</evidence>
<evidence type="ECO:0000256" key="7">
    <source>
        <dbReference type="ARBA" id="ARBA00023136"/>
    </source>
</evidence>
<dbReference type="CTD" id="42510"/>
<protein>
    <submittedName>
        <fullName evidence="9 11">Solute carrier family 35 member B1</fullName>
    </submittedName>
</protein>
<dbReference type="Pfam" id="PF08449">
    <property type="entry name" value="UAA"/>
    <property type="match status" value="1"/>
</dbReference>
<reference evidence="9" key="1">
    <citation type="submission" date="2018-04" db="EMBL/GenBank/DDBJ databases">
        <title>Transcriptome assembly of Sipha flava.</title>
        <authorList>
            <person name="Scully E.D."/>
            <person name="Geib S.M."/>
            <person name="Palmer N.A."/>
            <person name="Koch K."/>
            <person name="Bradshaw J."/>
            <person name="Heng-Moss T."/>
            <person name="Sarath G."/>
        </authorList>
    </citation>
    <scope>NUCLEOTIDE SEQUENCE</scope>
</reference>
<gene>
    <name evidence="11" type="primary">LOC112684841</name>
    <name evidence="9" type="ORF">g.2545</name>
</gene>
<keyword evidence="7 8" id="KW-0472">Membrane</keyword>
<keyword evidence="5" id="KW-0256">Endoplasmic reticulum</keyword>
<comment type="similarity">
    <text evidence="2">Belongs to the nucleotide-sugar transporter family. SLC35B subfamily.</text>
</comment>
<feature type="transmembrane region" description="Helical" evidence="8">
    <location>
        <begin position="203"/>
        <end position="226"/>
    </location>
</feature>
<dbReference type="GO" id="GO:0005789">
    <property type="term" value="C:endoplasmic reticulum membrane"/>
    <property type="evidence" value="ECO:0007669"/>
    <property type="project" value="UniProtKB-SubCell"/>
</dbReference>
<dbReference type="PANTHER" id="PTHR10778:SF10">
    <property type="entry name" value="SOLUTE CARRIER FAMILY 35 MEMBER B1"/>
    <property type="match status" value="1"/>
</dbReference>
<reference evidence="11" key="2">
    <citation type="submission" date="2025-04" db="UniProtKB">
        <authorList>
            <consortium name="RefSeq"/>
        </authorList>
    </citation>
    <scope>IDENTIFICATION</scope>
    <source>
        <tissue evidence="11">Whole body</tissue>
    </source>
</reference>
<dbReference type="InterPro" id="IPR037185">
    <property type="entry name" value="EmrE-like"/>
</dbReference>
<keyword evidence="10" id="KW-1185">Reference proteome</keyword>
<organism evidence="9">
    <name type="scientific">Sipha flava</name>
    <name type="common">yellow sugarcane aphid</name>
    <dbReference type="NCBI Taxonomy" id="143950"/>
    <lineage>
        <taxon>Eukaryota</taxon>
        <taxon>Metazoa</taxon>
        <taxon>Ecdysozoa</taxon>
        <taxon>Arthropoda</taxon>
        <taxon>Hexapoda</taxon>
        <taxon>Insecta</taxon>
        <taxon>Pterygota</taxon>
        <taxon>Neoptera</taxon>
        <taxon>Paraneoptera</taxon>
        <taxon>Hemiptera</taxon>
        <taxon>Sternorrhyncha</taxon>
        <taxon>Aphidomorpha</taxon>
        <taxon>Aphidoidea</taxon>
        <taxon>Aphididae</taxon>
        <taxon>Sipha</taxon>
    </lineage>
</organism>